<organism evidence="2 3">
    <name type="scientific">Gryllus longicercus</name>
    <dbReference type="NCBI Taxonomy" id="2509291"/>
    <lineage>
        <taxon>Eukaryota</taxon>
        <taxon>Metazoa</taxon>
        <taxon>Ecdysozoa</taxon>
        <taxon>Arthropoda</taxon>
        <taxon>Hexapoda</taxon>
        <taxon>Insecta</taxon>
        <taxon>Pterygota</taxon>
        <taxon>Neoptera</taxon>
        <taxon>Polyneoptera</taxon>
        <taxon>Orthoptera</taxon>
        <taxon>Ensifera</taxon>
        <taxon>Gryllidea</taxon>
        <taxon>Grylloidea</taxon>
        <taxon>Gryllidae</taxon>
        <taxon>Gryllinae</taxon>
        <taxon>Gryllus</taxon>
    </lineage>
</organism>
<name>A0AAN9ZG79_9ORTH</name>
<protein>
    <submittedName>
        <fullName evidence="2">Uncharacterized protein</fullName>
    </submittedName>
</protein>
<evidence type="ECO:0000256" key="1">
    <source>
        <dbReference type="SAM" id="MobiDB-lite"/>
    </source>
</evidence>
<dbReference type="PANTHER" id="PTHR16525">
    <property type="entry name" value="PROTEIN C12ORF4"/>
    <property type="match status" value="1"/>
</dbReference>
<dbReference type="InterPro" id="IPR043472">
    <property type="entry name" value="Macro_dom-like"/>
</dbReference>
<accession>A0AAN9ZG79</accession>
<keyword evidence="3" id="KW-1185">Reference proteome</keyword>
<dbReference type="GO" id="GO:0005737">
    <property type="term" value="C:cytoplasm"/>
    <property type="evidence" value="ECO:0007669"/>
    <property type="project" value="TreeGrafter"/>
</dbReference>
<dbReference type="InterPro" id="IPR019311">
    <property type="entry name" value="Fy-3"/>
</dbReference>
<proteinExistence type="predicted"/>
<dbReference type="AlphaFoldDB" id="A0AAN9ZG79"/>
<reference evidence="2 3" key="1">
    <citation type="submission" date="2024-03" db="EMBL/GenBank/DDBJ databases">
        <title>The genome assembly and annotation of the cricket Gryllus longicercus Weissman &amp; Gray.</title>
        <authorList>
            <person name="Szrajer S."/>
            <person name="Gray D."/>
            <person name="Ylla G."/>
        </authorList>
    </citation>
    <scope>NUCLEOTIDE SEQUENCE [LARGE SCALE GENOMIC DNA]</scope>
    <source>
        <strain evidence="2">DAG 2021-001</strain>
        <tissue evidence="2">Whole body minus gut</tissue>
    </source>
</reference>
<dbReference type="EMBL" id="JAZDUA010000016">
    <property type="protein sequence ID" value="KAK7873102.1"/>
    <property type="molecule type" value="Genomic_DNA"/>
</dbReference>
<sequence length="560" mass="63452">MAAEQEFVERMFIFKFPTCTTKEEYNLEVPILIPFSGSTQELTQRLLSSFKLPCYIEKDLDQALKLFVDEETIKYYDDTSEKLIANARSADFEVEDVIKAWERAFKEETLEYAERRGASDEELFATVYHKLVHSPALEAILQVEHSYALAVRELTGQRDEQVSALTTKQTEEMSRAVEGVHVFRTEREINELAAQHFEDQNLLQGRWSSEVCALKQTQRREYRDWLVGLLEDHQASVSLPTPTNSPLASCPPKALHGSGNSQEEPESVPRLEESFTIHLGSQMKQMHNIRILSGDALDFCQVRLQNSGSLDPQPQRLQTALALYSNDLCGIVLLTDSHVGTYSGLTKELSTICEQSTEFHFPPIDDQLEKMREEVKEAVTWRNSHCHHEHLATLTSSEQQSRRSGTTKNLQTGDVYITTHSNLAEVHVVFHMVVDDSLKSNDINSRHPVILGLRNILKIACSHDITTLTLPVLLMHEMTEEMTVAWCTKRAELVFKCVKGFMIEMASWGGSELKNLQFLVPKGISEEVFQTLATMLPSIFRVSNPLVLKVSSTPHTPKTA</sequence>
<evidence type="ECO:0000313" key="2">
    <source>
        <dbReference type="EMBL" id="KAK7873102.1"/>
    </source>
</evidence>
<dbReference type="SUPFAM" id="SSF52949">
    <property type="entry name" value="Macro domain-like"/>
    <property type="match status" value="1"/>
</dbReference>
<comment type="caution">
    <text evidence="2">The sequence shown here is derived from an EMBL/GenBank/DDBJ whole genome shotgun (WGS) entry which is preliminary data.</text>
</comment>
<evidence type="ECO:0000313" key="3">
    <source>
        <dbReference type="Proteomes" id="UP001378592"/>
    </source>
</evidence>
<dbReference type="Pfam" id="PF10154">
    <property type="entry name" value="Fy-3"/>
    <property type="match status" value="1"/>
</dbReference>
<dbReference type="Proteomes" id="UP001378592">
    <property type="component" value="Unassembled WGS sequence"/>
</dbReference>
<gene>
    <name evidence="2" type="ORF">R5R35_006334</name>
</gene>
<dbReference type="PANTHER" id="PTHR16525:SF0">
    <property type="entry name" value="PROTEIN C12ORF4"/>
    <property type="match status" value="1"/>
</dbReference>
<feature type="region of interest" description="Disordered" evidence="1">
    <location>
        <begin position="237"/>
        <end position="270"/>
    </location>
</feature>
<feature type="compositionally biased region" description="Polar residues" evidence="1">
    <location>
        <begin position="237"/>
        <end position="247"/>
    </location>
</feature>